<name>A0A7S2XBF5_9EUKA</name>
<gene>
    <name evidence="1" type="ORF">LSP00402_LOCUS10985</name>
</gene>
<organism evidence="1">
    <name type="scientific">Lotharella oceanica</name>
    <dbReference type="NCBI Taxonomy" id="641309"/>
    <lineage>
        <taxon>Eukaryota</taxon>
        <taxon>Sar</taxon>
        <taxon>Rhizaria</taxon>
        <taxon>Cercozoa</taxon>
        <taxon>Chlorarachniophyceae</taxon>
        <taxon>Lotharella</taxon>
    </lineage>
</organism>
<dbReference type="Gene3D" id="3.30.450.20">
    <property type="entry name" value="PAS domain"/>
    <property type="match status" value="1"/>
</dbReference>
<sequence length="218" mass="24777">MKAELQRSLRFGNWAYNIASKEIWWSLTSRNILRLGNGPDGRLTQVEAFSKRIHPDDRKFLNILFNRAVTSGVPFDVSFRLLIPDVDKMFAGGVAEDDDDYVTRRASNRYSKAKRKGEEYHGGEEAAEDERLLLGEGTEHLSSDGVPSVWCRMMCRVQFHSVTKRAEKLLGTIQDITSWAISVRAPQPTDRRKDGQGAMRIVNENHFVVDEEAKCTVC</sequence>
<evidence type="ECO:0000313" key="1">
    <source>
        <dbReference type="EMBL" id="CAD9766074.1"/>
    </source>
</evidence>
<proteinExistence type="predicted"/>
<accession>A0A7S2XBF5</accession>
<evidence type="ECO:0008006" key="2">
    <source>
        <dbReference type="Google" id="ProtNLM"/>
    </source>
</evidence>
<protein>
    <recommendedName>
        <fullName evidence="2">PAS domain-containing protein</fullName>
    </recommendedName>
</protein>
<reference evidence="1" key="1">
    <citation type="submission" date="2021-01" db="EMBL/GenBank/DDBJ databases">
        <authorList>
            <person name="Corre E."/>
            <person name="Pelletier E."/>
            <person name="Niang G."/>
            <person name="Scheremetjew M."/>
            <person name="Finn R."/>
            <person name="Kale V."/>
            <person name="Holt S."/>
            <person name="Cochrane G."/>
            <person name="Meng A."/>
            <person name="Brown T."/>
            <person name="Cohen L."/>
        </authorList>
    </citation>
    <scope>NUCLEOTIDE SEQUENCE</scope>
    <source>
        <strain evidence="1">CCMP622</strain>
    </source>
</reference>
<dbReference type="EMBL" id="HBHP01017725">
    <property type="protein sequence ID" value="CAD9766074.1"/>
    <property type="molecule type" value="Transcribed_RNA"/>
</dbReference>
<dbReference type="AlphaFoldDB" id="A0A7S2XBF5"/>